<organism evidence="3 4">
    <name type="scientific">Rotaria magnacalcarata</name>
    <dbReference type="NCBI Taxonomy" id="392030"/>
    <lineage>
        <taxon>Eukaryota</taxon>
        <taxon>Metazoa</taxon>
        <taxon>Spiralia</taxon>
        <taxon>Gnathifera</taxon>
        <taxon>Rotifera</taxon>
        <taxon>Eurotatoria</taxon>
        <taxon>Bdelloidea</taxon>
        <taxon>Philodinida</taxon>
        <taxon>Philodinidae</taxon>
        <taxon>Rotaria</taxon>
    </lineage>
</organism>
<comment type="caution">
    <text evidence="3">The sequence shown here is derived from an EMBL/GenBank/DDBJ whole genome shotgun (WGS) entry which is preliminary data.</text>
</comment>
<feature type="compositionally biased region" description="Basic and acidic residues" evidence="1">
    <location>
        <begin position="21"/>
        <end position="41"/>
    </location>
</feature>
<evidence type="ECO:0000313" key="4">
    <source>
        <dbReference type="Proteomes" id="UP000676336"/>
    </source>
</evidence>
<feature type="non-terminal residue" evidence="3">
    <location>
        <position position="54"/>
    </location>
</feature>
<evidence type="ECO:0000313" key="2">
    <source>
        <dbReference type="EMBL" id="CAF4362429.1"/>
    </source>
</evidence>
<name>A0A8S2X1C3_9BILA</name>
<dbReference type="AlphaFoldDB" id="A0A8S2X1C3"/>
<protein>
    <submittedName>
        <fullName evidence="3">Uncharacterized protein</fullName>
    </submittedName>
</protein>
<feature type="region of interest" description="Disordered" evidence="1">
    <location>
        <begin position="1"/>
        <end position="54"/>
    </location>
</feature>
<dbReference type="EMBL" id="CAJOBH010047534">
    <property type="protein sequence ID" value="CAF4362429.1"/>
    <property type="molecule type" value="Genomic_DNA"/>
</dbReference>
<reference evidence="3" key="1">
    <citation type="submission" date="2021-02" db="EMBL/GenBank/DDBJ databases">
        <authorList>
            <person name="Nowell W R."/>
        </authorList>
    </citation>
    <scope>NUCLEOTIDE SEQUENCE</scope>
</reference>
<accession>A0A8S2X1C3</accession>
<dbReference type="Proteomes" id="UP000681967">
    <property type="component" value="Unassembled WGS sequence"/>
</dbReference>
<evidence type="ECO:0000313" key="3">
    <source>
        <dbReference type="EMBL" id="CAF4471325.1"/>
    </source>
</evidence>
<gene>
    <name evidence="2" type="ORF">BYL167_LOCUS29960</name>
    <name evidence="3" type="ORF">SMN809_LOCUS33602</name>
</gene>
<dbReference type="Proteomes" id="UP000676336">
    <property type="component" value="Unassembled WGS sequence"/>
</dbReference>
<feature type="compositionally biased region" description="Polar residues" evidence="1">
    <location>
        <begin position="8"/>
        <end position="19"/>
    </location>
</feature>
<dbReference type="EMBL" id="CAJOBI010074241">
    <property type="protein sequence ID" value="CAF4471325.1"/>
    <property type="molecule type" value="Genomic_DNA"/>
</dbReference>
<evidence type="ECO:0000256" key="1">
    <source>
        <dbReference type="SAM" id="MobiDB-lite"/>
    </source>
</evidence>
<feature type="compositionally biased region" description="Polar residues" evidence="1">
    <location>
        <begin position="42"/>
        <end position="54"/>
    </location>
</feature>
<sequence>MITEKESNISPTTASQSNDILLKESTSHEEKSILSEQRDRNNYNINTETPTHQR</sequence>
<proteinExistence type="predicted"/>